<reference evidence="2 3" key="1">
    <citation type="journal article" date="2023" name="Int. J. Syst. Evol. Microbiol.">
        <title>The observation of taxonomic boundaries for the 16SrII and 16SrXXV phytoplasmas using genome-based delimitation.</title>
        <authorList>
            <person name="Rodrigues Jardim B."/>
            <person name="Tran-Nguyen L.T.T."/>
            <person name="Gambley C."/>
            <person name="Al-Sadi A.M."/>
            <person name="Al-Subhi A.M."/>
            <person name="Foissac X."/>
            <person name="Salar P."/>
            <person name="Cai H."/>
            <person name="Yang J.Y."/>
            <person name="Davis R."/>
            <person name="Jones L."/>
            <person name="Rodoni B."/>
            <person name="Constable F.E."/>
        </authorList>
    </citation>
    <scope>NUCLEOTIDE SEQUENCE [LARGE SCALE GENOMIC DNA]</scope>
    <source>
        <strain evidence="2">BAWM-TWN</strain>
    </source>
</reference>
<name>A0ABT9CYL7_9MOLU</name>
<dbReference type="GeneID" id="93018596"/>
<gene>
    <name evidence="2" type="ORF">OC710_00465</name>
</gene>
<comment type="caution">
    <text evidence="2">The sequence shown here is derived from an EMBL/GenBank/DDBJ whole genome shotgun (WGS) entry which is preliminary data.</text>
</comment>
<protein>
    <submittedName>
        <fullName evidence="2">Uncharacterized protein</fullName>
    </submittedName>
</protein>
<dbReference type="Proteomes" id="UP001170667">
    <property type="component" value="Unassembled WGS sequence"/>
</dbReference>
<evidence type="ECO:0000256" key="1">
    <source>
        <dbReference type="SAM" id="Phobius"/>
    </source>
</evidence>
<keyword evidence="1" id="KW-0812">Transmembrane</keyword>
<sequence>MKLLKLNKFLIYIIIIIFICLFNKDFLNLCALEINNYEKDYNLKYYAVNWRHENGHMFSEKAHVFYKIFPMKMFPCKTYQEFANTKQIIKNTTILTSNLLFPFSRIFKILDTIQEVASDKYIHDSDDKIAFINELLKYLIKYYPEKGIFFFDLDQLNEIYYVDITFCNCDMSKSLFSVSHELFKNFLQDEVEKIPYIEIFINEASELEISELNLDIKNFCRQTIQNDSVIRNKIKQIIIKKIQDNIGRQITKTCFSQTTKFISSKLIGNLLLPGIVESCEMIKQNQDSTKNIQKNIRLYLKNYNFEKTLGFAFDYNNLTNQLEVFSLEQKSLSTGLYANFLDKINILDSTHMLISFLQPKIKGKPNMNLNIYGSKVKVNLNSND</sequence>
<organism evidence="2 3">
    <name type="scientific">'Vigna radiata' phytoplasma</name>
    <dbReference type="NCBI Taxonomy" id="1177238"/>
    <lineage>
        <taxon>Bacteria</taxon>
        <taxon>Bacillati</taxon>
        <taxon>Mycoplasmatota</taxon>
        <taxon>Mollicutes</taxon>
        <taxon>Acholeplasmatales</taxon>
        <taxon>Acholeplasmataceae</taxon>
        <taxon>Candidatus Phytoplasma</taxon>
        <taxon>16SrIX (Pigeon pea witches'-broom group)</taxon>
    </lineage>
</organism>
<accession>A0ABT9CYL7</accession>
<keyword evidence="3" id="KW-1185">Reference proteome</keyword>
<feature type="transmembrane region" description="Helical" evidence="1">
    <location>
        <begin position="9"/>
        <end position="27"/>
    </location>
</feature>
<proteinExistence type="predicted"/>
<keyword evidence="1" id="KW-0472">Membrane</keyword>
<evidence type="ECO:0000313" key="3">
    <source>
        <dbReference type="Proteomes" id="UP001170667"/>
    </source>
</evidence>
<dbReference type="EMBL" id="JAOSIS010000003">
    <property type="protein sequence ID" value="MDO8052512.1"/>
    <property type="molecule type" value="Genomic_DNA"/>
</dbReference>
<dbReference type="RefSeq" id="WP_054598489.1">
    <property type="nucleotide sequence ID" value="NZ_JAOSIS010000003.1"/>
</dbReference>
<keyword evidence="1" id="KW-1133">Transmembrane helix</keyword>
<evidence type="ECO:0000313" key="2">
    <source>
        <dbReference type="EMBL" id="MDO8052512.1"/>
    </source>
</evidence>